<reference evidence="4 5" key="1">
    <citation type="journal article" date="2019" name="Genome Biol. Evol.">
        <title>Nanopore Sequencing Significantly Improves Genome Assembly of the Protozoan Parasite Trypanosoma cruzi.</title>
        <authorList>
            <person name="Diaz-Viraque F."/>
            <person name="Pita S."/>
            <person name="Greif G."/>
            <person name="de Souza R.C.M."/>
            <person name="Iraola G."/>
            <person name="Robello C."/>
        </authorList>
    </citation>
    <scope>NUCLEOTIDE SEQUENCE [LARGE SCALE GENOMIC DNA]</scope>
    <source>
        <strain evidence="4 5">Berenice</strain>
    </source>
</reference>
<keyword evidence="2" id="KW-0812">Transmembrane</keyword>
<keyword evidence="2" id="KW-0472">Membrane</keyword>
<feature type="signal peptide" evidence="3">
    <location>
        <begin position="1"/>
        <end position="27"/>
    </location>
</feature>
<dbReference type="VEuPathDB" id="TriTrypDB:BCY84_17712"/>
<accession>A0A7J6XS30</accession>
<evidence type="ECO:0000256" key="1">
    <source>
        <dbReference type="SAM" id="MobiDB-lite"/>
    </source>
</evidence>
<evidence type="ECO:0000256" key="3">
    <source>
        <dbReference type="SAM" id="SignalP"/>
    </source>
</evidence>
<sequence length="437" mass="45737">MTLIAGWDGAWLCELFFLLLLLLCVDGELVCAEGCTQVRGVMMMTGRVLLVGALCVLWCGLSGIALNDYCSEGGENGLRHTSNGGSDGVSLKVDCGLLSAPMGLIKAGEAADEEQELSDPGPRDRSEELSPDNTEDGGATGLGRDVVAIQAAAIPPKPEGPGTGRQEGKSTVVNTKGKEEDNKKGTAADSKKLKPDQSSSSSGGSGPLVGEEPLSENSKSSKYSGIQLKEQGKDLRSKSHSHEEVVEETSESEQEGTEEDKYKKINDKAPAVIRENPVEQKEMQTSTSPTQVNGQSGTEDNVPMQQLQQPQSGMNQNNNSQTTSVAPTTANQHNEPSAIHTETRPPSPTANRDAANIVSDKSTEDSNQNNDLAADGAVTAEEKQNENDEESAKEKNGVGANSTANTDESDGSTAAIHSTSPLLLLFVSAAAAAVVAA</sequence>
<dbReference type="EMBL" id="JABDHM010000173">
    <property type="protein sequence ID" value="KAF5216820.1"/>
    <property type="molecule type" value="Genomic_DNA"/>
</dbReference>
<evidence type="ECO:0000313" key="4">
    <source>
        <dbReference type="EMBL" id="KAF5216820.1"/>
    </source>
</evidence>
<feature type="compositionally biased region" description="Basic and acidic residues" evidence="1">
    <location>
        <begin position="176"/>
        <end position="195"/>
    </location>
</feature>
<evidence type="ECO:0000313" key="5">
    <source>
        <dbReference type="Proteomes" id="UP000583944"/>
    </source>
</evidence>
<protein>
    <submittedName>
        <fullName evidence="4">Mucin-associated surface protein (MASP) subgroup S101</fullName>
    </submittedName>
</protein>
<feature type="compositionally biased region" description="Polar residues" evidence="1">
    <location>
        <begin position="215"/>
        <end position="224"/>
    </location>
</feature>
<dbReference type="InterPro" id="IPR022195">
    <property type="entry name" value="DUF3720"/>
</dbReference>
<feature type="transmembrane region" description="Helical" evidence="2">
    <location>
        <begin position="48"/>
        <end position="70"/>
    </location>
</feature>
<feature type="compositionally biased region" description="Basic and acidic residues" evidence="1">
    <location>
        <begin position="380"/>
        <end position="396"/>
    </location>
</feature>
<feature type="region of interest" description="Disordered" evidence="1">
    <location>
        <begin position="108"/>
        <end position="141"/>
    </location>
</feature>
<comment type="caution">
    <text evidence="4">The sequence shown here is derived from an EMBL/GenBank/DDBJ whole genome shotgun (WGS) entry which is preliminary data.</text>
</comment>
<dbReference type="Proteomes" id="UP000583944">
    <property type="component" value="Unassembled WGS sequence"/>
</dbReference>
<dbReference type="VEuPathDB" id="TriTrypDB:ECC02_010366"/>
<feature type="compositionally biased region" description="Polar residues" evidence="1">
    <location>
        <begin position="399"/>
        <end position="414"/>
    </location>
</feature>
<keyword evidence="2" id="KW-1133">Transmembrane helix</keyword>
<organism evidence="4 5">
    <name type="scientific">Trypanosoma cruzi</name>
    <dbReference type="NCBI Taxonomy" id="5693"/>
    <lineage>
        <taxon>Eukaryota</taxon>
        <taxon>Discoba</taxon>
        <taxon>Euglenozoa</taxon>
        <taxon>Kinetoplastea</taxon>
        <taxon>Metakinetoplastina</taxon>
        <taxon>Trypanosomatida</taxon>
        <taxon>Trypanosomatidae</taxon>
        <taxon>Trypanosoma</taxon>
        <taxon>Schizotrypanum</taxon>
    </lineage>
</organism>
<proteinExistence type="predicted"/>
<name>A0A7J6XS30_TRYCR</name>
<dbReference type="Pfam" id="PF12517">
    <property type="entry name" value="DUF3720"/>
    <property type="match status" value="1"/>
</dbReference>
<evidence type="ECO:0000256" key="2">
    <source>
        <dbReference type="SAM" id="Phobius"/>
    </source>
</evidence>
<feature type="chain" id="PRO_5029702151" evidence="3">
    <location>
        <begin position="28"/>
        <end position="437"/>
    </location>
</feature>
<feature type="compositionally biased region" description="Acidic residues" evidence="1">
    <location>
        <begin position="245"/>
        <end position="258"/>
    </location>
</feature>
<keyword evidence="3" id="KW-0732">Signal</keyword>
<feature type="compositionally biased region" description="Polar residues" evidence="1">
    <location>
        <begin position="283"/>
        <end position="335"/>
    </location>
</feature>
<dbReference type="AlphaFoldDB" id="A0A7J6XS30"/>
<gene>
    <name evidence="4" type="ORF">ECC02_010366</name>
</gene>
<feature type="compositionally biased region" description="Basic and acidic residues" evidence="1">
    <location>
        <begin position="230"/>
        <end position="244"/>
    </location>
</feature>
<feature type="region of interest" description="Disordered" evidence="1">
    <location>
        <begin position="154"/>
        <end position="414"/>
    </location>
</feature>